<keyword evidence="1" id="KW-0597">Phosphoprotein</keyword>
<dbReference type="Gene3D" id="3.20.20.450">
    <property type="entry name" value="EAL domain"/>
    <property type="match status" value="1"/>
</dbReference>
<dbReference type="InterPro" id="IPR011006">
    <property type="entry name" value="CheY-like_superfamily"/>
</dbReference>
<dbReference type="CDD" id="cd00156">
    <property type="entry name" value="REC"/>
    <property type="match status" value="1"/>
</dbReference>
<dbReference type="SUPFAM" id="SSF141868">
    <property type="entry name" value="EAL domain-like"/>
    <property type="match status" value="1"/>
</dbReference>
<keyword evidence="5" id="KW-1185">Reference proteome</keyword>
<dbReference type="SMART" id="SM00052">
    <property type="entry name" value="EAL"/>
    <property type="match status" value="1"/>
</dbReference>
<proteinExistence type="predicted"/>
<dbReference type="SUPFAM" id="SSF52172">
    <property type="entry name" value="CheY-like"/>
    <property type="match status" value="1"/>
</dbReference>
<evidence type="ECO:0000259" key="2">
    <source>
        <dbReference type="PROSITE" id="PS50110"/>
    </source>
</evidence>
<feature type="domain" description="Response regulatory" evidence="2">
    <location>
        <begin position="4"/>
        <end position="123"/>
    </location>
</feature>
<evidence type="ECO:0000313" key="4">
    <source>
        <dbReference type="EMBL" id="WFF43020.1"/>
    </source>
</evidence>
<dbReference type="InterPro" id="IPR001633">
    <property type="entry name" value="EAL_dom"/>
</dbReference>
<dbReference type="PANTHER" id="PTHR33121:SF79">
    <property type="entry name" value="CYCLIC DI-GMP PHOSPHODIESTERASE PDED-RELATED"/>
    <property type="match status" value="1"/>
</dbReference>
<dbReference type="InterPro" id="IPR035919">
    <property type="entry name" value="EAL_sf"/>
</dbReference>
<name>A0ABY8FLT4_9GAMM</name>
<evidence type="ECO:0000256" key="1">
    <source>
        <dbReference type="PROSITE-ProRule" id="PRU00169"/>
    </source>
</evidence>
<evidence type="ECO:0000259" key="3">
    <source>
        <dbReference type="PROSITE" id="PS50883"/>
    </source>
</evidence>
<feature type="modified residue" description="4-aspartylphosphate" evidence="1">
    <location>
        <position position="53"/>
    </location>
</feature>
<dbReference type="InterPro" id="IPR001789">
    <property type="entry name" value="Sig_transdc_resp-reg_receiver"/>
</dbReference>
<dbReference type="PANTHER" id="PTHR33121">
    <property type="entry name" value="CYCLIC DI-GMP PHOSPHODIESTERASE PDEF"/>
    <property type="match status" value="1"/>
</dbReference>
<feature type="domain" description="EAL" evidence="3">
    <location>
        <begin position="127"/>
        <end position="380"/>
    </location>
</feature>
<dbReference type="InterPro" id="IPR050706">
    <property type="entry name" value="Cyclic-di-GMP_PDE-like"/>
</dbReference>
<sequence length="390" mass="44216">MSRLALVVDDDPDIRLLCEHLLLQRGYCVDTAEGLEELARSPHRLQVDLILLDFSLGEFTGLDILEYLFDLKIDASILVISGCSAGVADRIVRYGNQRGLCMLGFLHKSKLIEDLEQWLMPATSRPNTPTAEDLARGLAEEELFLVYQPKFDLKLNRVVGAEALLRWQEPSRGLMSPDIIIPLAERHEMMVELTWQVLTLACRQLQRWRRLGWNLSLSVNVPAAWIRSAGLFEAFDSLISRYDISSHDLILEVTESTTLGCLGYAKHILTGLRQRGCRLSLDDFGIGYSSMMQLHRLTFDELKVDRSFISRIEQDKRAEAIALSILDLGHRLEMVVVAEGIETPEQHALLKAAGYDLGQGFWLARPLTEESFVHWCHHLVSPLTPVPQRY</sequence>
<protein>
    <submittedName>
        <fullName evidence="4">EAL domain-containing protein</fullName>
    </submittedName>
</protein>
<dbReference type="Gene3D" id="3.40.50.2300">
    <property type="match status" value="1"/>
</dbReference>
<dbReference type="PROSITE" id="PS50883">
    <property type="entry name" value="EAL"/>
    <property type="match status" value="1"/>
</dbReference>
<dbReference type="PROSITE" id="PS50110">
    <property type="entry name" value="RESPONSE_REGULATORY"/>
    <property type="match status" value="1"/>
</dbReference>
<accession>A0ABY8FLT4</accession>
<dbReference type="RefSeq" id="WP_282235278.1">
    <property type="nucleotide sequence ID" value="NZ_CP035631.1"/>
</dbReference>
<evidence type="ECO:0000313" key="5">
    <source>
        <dbReference type="Proteomes" id="UP001321526"/>
    </source>
</evidence>
<dbReference type="Proteomes" id="UP001321526">
    <property type="component" value="Chromosome"/>
</dbReference>
<dbReference type="Pfam" id="PF00072">
    <property type="entry name" value="Response_reg"/>
    <property type="match status" value="1"/>
</dbReference>
<reference evidence="4 5" key="1">
    <citation type="submission" date="2019-01" db="EMBL/GenBank/DDBJ databases">
        <title>Genome sequence of Salinicola endophyticus REST5.</title>
        <authorList>
            <person name="Nascimento F.X."/>
        </authorList>
    </citation>
    <scope>NUCLEOTIDE SEQUENCE [LARGE SCALE GENOMIC DNA]</scope>
    <source>
        <strain evidence="4 5">REST5</strain>
    </source>
</reference>
<organism evidence="4 5">
    <name type="scientific">Salinicola endophyticus</name>
    <dbReference type="NCBI Taxonomy" id="1949083"/>
    <lineage>
        <taxon>Bacteria</taxon>
        <taxon>Pseudomonadati</taxon>
        <taxon>Pseudomonadota</taxon>
        <taxon>Gammaproteobacteria</taxon>
        <taxon>Oceanospirillales</taxon>
        <taxon>Halomonadaceae</taxon>
        <taxon>Salinicola</taxon>
    </lineage>
</organism>
<dbReference type="CDD" id="cd01948">
    <property type="entry name" value="EAL"/>
    <property type="match status" value="1"/>
</dbReference>
<gene>
    <name evidence="4" type="ORF">EVC62_16815</name>
</gene>
<dbReference type="EMBL" id="CP035631">
    <property type="protein sequence ID" value="WFF43020.1"/>
    <property type="molecule type" value="Genomic_DNA"/>
</dbReference>
<dbReference type="Pfam" id="PF00563">
    <property type="entry name" value="EAL"/>
    <property type="match status" value="1"/>
</dbReference>